<proteinExistence type="predicted"/>
<evidence type="ECO:0000313" key="2">
    <source>
        <dbReference type="Proteomes" id="UP000010802"/>
    </source>
</evidence>
<dbReference type="STRING" id="1209989.TepRe1_2311"/>
<dbReference type="OrthoDB" id="2081874at2"/>
<reference evidence="2" key="1">
    <citation type="journal article" date="2013" name="Genome Announc.">
        <title>First genome sequence of a syntrophic acetate-oxidizing bacterium, Tepidanaerobacter acetatoxydans strain Re1.</title>
        <authorList>
            <person name="Manzoor S."/>
            <person name="Bongcam-Rudloff E."/>
            <person name="Schnurer A."/>
            <person name="Muller B."/>
        </authorList>
    </citation>
    <scope>NUCLEOTIDE SEQUENCE [LARGE SCALE GENOMIC DNA]</scope>
    <source>
        <strain evidence="2">Re1</strain>
    </source>
</reference>
<dbReference type="AlphaFoldDB" id="F4LSN6"/>
<dbReference type="RefSeq" id="WP_013779345.1">
    <property type="nucleotide sequence ID" value="NC_015519.1"/>
</dbReference>
<keyword evidence="2" id="KW-1185">Reference proteome</keyword>
<evidence type="ECO:0000313" key="1">
    <source>
        <dbReference type="EMBL" id="CDI41006.1"/>
    </source>
</evidence>
<organism evidence="1 2">
    <name type="scientific">Tepidanaerobacter acetatoxydans (strain DSM 21804 / JCM 16047 / Re1)</name>
    <dbReference type="NCBI Taxonomy" id="1209989"/>
    <lineage>
        <taxon>Bacteria</taxon>
        <taxon>Bacillati</taxon>
        <taxon>Bacillota</taxon>
        <taxon>Clostridia</taxon>
        <taxon>Thermosediminibacterales</taxon>
        <taxon>Tepidanaerobacteraceae</taxon>
        <taxon>Tepidanaerobacter</taxon>
    </lineage>
</organism>
<dbReference type="Proteomes" id="UP000010802">
    <property type="component" value="Chromosome"/>
</dbReference>
<dbReference type="KEGG" id="tae:TepiRe1_2483"/>
<gene>
    <name evidence="1" type="ordered locus">TEPIRE1_2483</name>
</gene>
<dbReference type="EMBL" id="HF563609">
    <property type="protein sequence ID" value="CDI41006.1"/>
    <property type="molecule type" value="Genomic_DNA"/>
</dbReference>
<protein>
    <submittedName>
        <fullName evidence="1">Uncharacterized protein</fullName>
    </submittedName>
</protein>
<sequence>MNTVFKKEIEDISASYDLLEDSLENLKNKILQEHIPDCSKNGQVEEIQNALQMFEKVKNHMNELANLKGSYKEIFGDYIIDNDQEEDNEEIEEENEKDIKDVADRTTWKKENENIRIETARPDGSSSYPNIIPIHIFEEIVRTIIDQFVRYNKDYIKTSTISSLLNDKIIQETNYKKSPKTLVYSVIKVLIKENILENKENYKRMYVLRESPEYILKWLESI</sequence>
<accession>F4LSN6</accession>
<dbReference type="KEGG" id="tep:TepRe1_2311"/>
<dbReference type="HOGENOM" id="CLU_1244831_0_0_9"/>
<name>F4LSN6_TEPAE</name>